<proteinExistence type="predicted"/>
<comment type="caution">
    <text evidence="1">The sequence shown here is derived from an EMBL/GenBank/DDBJ whole genome shotgun (WGS) entry which is preliminary data.</text>
</comment>
<keyword evidence="2" id="KW-1185">Reference proteome</keyword>
<evidence type="ECO:0000313" key="2">
    <source>
        <dbReference type="Proteomes" id="UP000657385"/>
    </source>
</evidence>
<name>A0A931FCI5_9ACTN</name>
<organism evidence="1 2">
    <name type="scientific">Streptacidiphilus fuscans</name>
    <dbReference type="NCBI Taxonomy" id="2789292"/>
    <lineage>
        <taxon>Bacteria</taxon>
        <taxon>Bacillati</taxon>
        <taxon>Actinomycetota</taxon>
        <taxon>Actinomycetes</taxon>
        <taxon>Kitasatosporales</taxon>
        <taxon>Streptomycetaceae</taxon>
        <taxon>Streptacidiphilus</taxon>
    </lineage>
</organism>
<accession>A0A931FCI5</accession>
<dbReference type="EMBL" id="JADPRT010000002">
    <property type="protein sequence ID" value="MBF9067205.1"/>
    <property type="molecule type" value="Genomic_DNA"/>
</dbReference>
<protein>
    <submittedName>
        <fullName evidence="1">Uncharacterized protein</fullName>
    </submittedName>
</protein>
<gene>
    <name evidence="1" type="ORF">I2501_04010</name>
</gene>
<dbReference type="RefSeq" id="WP_196192419.1">
    <property type="nucleotide sequence ID" value="NZ_JADPRT010000002.1"/>
</dbReference>
<sequence length="89" mass="9657">MAPTLVSDVQPVPEKYEDDPRFHAPRVLVITEPVPAGWWISVGSSPDTEVVQIDTCEFAEPHYLCRLATPLAKPHAAGEPVGVIGELPD</sequence>
<dbReference type="AlphaFoldDB" id="A0A931FCI5"/>
<dbReference type="Proteomes" id="UP000657385">
    <property type="component" value="Unassembled WGS sequence"/>
</dbReference>
<reference evidence="1" key="1">
    <citation type="submission" date="2020-11" db="EMBL/GenBank/DDBJ databases">
        <title>Isolation and identification of active actinomycetes.</title>
        <authorList>
            <person name="Yu B."/>
        </authorList>
    </citation>
    <scope>NUCLEOTIDE SEQUENCE</scope>
    <source>
        <strain evidence="1">NEAU-YB345</strain>
    </source>
</reference>
<evidence type="ECO:0000313" key="1">
    <source>
        <dbReference type="EMBL" id="MBF9067205.1"/>
    </source>
</evidence>